<sequence>MDSKHHTQSVIAKLMGLDDLPPRHPVRKKQRALSENYLQKIASIGVGVKYASHKHPSFRMNIGVKAEFENVFGVVETLDKDKHHILSAQNGEGNAGSLEECNSVTNMLETLIESQDSIEVLDCKEDLFLKHLQGPTTLFNKHLNQLQDTLHYSKSGNVDIFKSYVPKSGDVNICWNLGRTTKKGDVKLPGKINNGLQKTANGEIDEKIFRFSKSPLASKDEAFHSSRIVVLKSNPAKEDSAVRCFPLPSSCGGPYLADEVQQKKFSPANARIYSKVKGRKGPTYHMDSVKQCPRVLSEISEEVFSQTRNEAINLSKLVPSGIRGDDKSAGRYEMLKPSSKCFDSKNRFHSVFSSSKGSYLTGEAKKKISEGWTVAGIAKEVARGQDITLGELLTIADHETGPRNLDYKPGNHGLSNKSNSSDRKNNFGIRRQYGLKVERGIKSPIFRPLSAASSTSTGNTRTRSKDYIIHNFWSLRPKGSLNWVTHNNSTKATSEQALRMVNYVADDGKTQIVSSPPQKTPCIFLGRDFDSSRHASETSVQQETSVGFHEEGSVYSFCSMNLEEAYHLSPTYHPSPISVLDLQFREEVSSSSESLEVAGASCDSCTDTEEPGMNVSSDEDSGEGSRGDPEENEALLRLSTAEESRDFSYLVEILIESGFYSRNLHTDFNTWHSPECPINPSVFKILEKKFGEQTYWKRSDRRLLFDRINMGLMEILLPCMGIPMCEKPVSRRLNAKPSEEMMEEELWNLLVVQEKESIKDSAEKTFGRDLKWAELGDDIDAIVREIVKLLIDELATEIVSLESF</sequence>
<dbReference type="EMBL" id="JARAOO010000003">
    <property type="protein sequence ID" value="KAJ7975875.1"/>
    <property type="molecule type" value="Genomic_DNA"/>
</dbReference>
<keyword evidence="4" id="KW-1185">Reference proteome</keyword>
<evidence type="ECO:0000259" key="2">
    <source>
        <dbReference type="Pfam" id="PF14309"/>
    </source>
</evidence>
<comment type="caution">
    <text evidence="3">The sequence shown here is derived from an EMBL/GenBank/DDBJ whole genome shotgun (WGS) entry which is preliminary data.</text>
</comment>
<evidence type="ECO:0000313" key="3">
    <source>
        <dbReference type="EMBL" id="KAJ7975875.1"/>
    </source>
</evidence>
<protein>
    <submittedName>
        <fullName evidence="3">Phosphatidylinositol N-acetyglucosaminlytransferase subunit P-related</fullName>
    </submittedName>
</protein>
<evidence type="ECO:0000313" key="4">
    <source>
        <dbReference type="Proteomes" id="UP001163823"/>
    </source>
</evidence>
<gene>
    <name evidence="3" type="ORF">O6P43_005723</name>
</gene>
<dbReference type="KEGG" id="qsa:O6P43_005723"/>
<name>A0AAD7Q6P1_QUISA</name>
<evidence type="ECO:0000256" key="1">
    <source>
        <dbReference type="SAM" id="MobiDB-lite"/>
    </source>
</evidence>
<organism evidence="3 4">
    <name type="scientific">Quillaja saponaria</name>
    <name type="common">Soap bark tree</name>
    <dbReference type="NCBI Taxonomy" id="32244"/>
    <lineage>
        <taxon>Eukaryota</taxon>
        <taxon>Viridiplantae</taxon>
        <taxon>Streptophyta</taxon>
        <taxon>Embryophyta</taxon>
        <taxon>Tracheophyta</taxon>
        <taxon>Spermatophyta</taxon>
        <taxon>Magnoliopsida</taxon>
        <taxon>eudicotyledons</taxon>
        <taxon>Gunneridae</taxon>
        <taxon>Pentapetalae</taxon>
        <taxon>rosids</taxon>
        <taxon>fabids</taxon>
        <taxon>Fabales</taxon>
        <taxon>Quillajaceae</taxon>
        <taxon>Quillaja</taxon>
    </lineage>
</organism>
<proteinExistence type="predicted"/>
<dbReference type="Proteomes" id="UP001163823">
    <property type="component" value="Chromosome 3"/>
</dbReference>
<feature type="domain" description="DUF4378" evidence="2">
    <location>
        <begin position="646"/>
        <end position="797"/>
    </location>
</feature>
<accession>A0AAD7Q6P1</accession>
<dbReference type="AlphaFoldDB" id="A0AAD7Q6P1"/>
<dbReference type="PANTHER" id="PTHR46836:SF7">
    <property type="entry name" value="PHOSPHATIDYLINOSITOL N-ACETYGLUCOSAMINLYTRANSFERASE SUBUNIT P-LIKE PROTEIN"/>
    <property type="match status" value="1"/>
</dbReference>
<dbReference type="PANTHER" id="PTHR46836">
    <property type="entry name" value="AFADIN"/>
    <property type="match status" value="1"/>
</dbReference>
<reference evidence="3" key="1">
    <citation type="journal article" date="2023" name="Science">
        <title>Elucidation of the pathway for biosynthesis of saponin adjuvants from the soapbark tree.</title>
        <authorList>
            <person name="Reed J."/>
            <person name="Orme A."/>
            <person name="El-Demerdash A."/>
            <person name="Owen C."/>
            <person name="Martin L.B.B."/>
            <person name="Misra R.C."/>
            <person name="Kikuchi S."/>
            <person name="Rejzek M."/>
            <person name="Martin A.C."/>
            <person name="Harkess A."/>
            <person name="Leebens-Mack J."/>
            <person name="Louveau T."/>
            <person name="Stephenson M.J."/>
            <person name="Osbourn A."/>
        </authorList>
    </citation>
    <scope>NUCLEOTIDE SEQUENCE</scope>
    <source>
        <strain evidence="3">S10</strain>
    </source>
</reference>
<feature type="region of interest" description="Disordered" evidence="1">
    <location>
        <begin position="595"/>
        <end position="632"/>
    </location>
</feature>
<feature type="region of interest" description="Disordered" evidence="1">
    <location>
        <begin position="403"/>
        <end position="426"/>
    </location>
</feature>
<dbReference type="InterPro" id="IPR025486">
    <property type="entry name" value="DUF4378"/>
</dbReference>
<dbReference type="Pfam" id="PF14309">
    <property type="entry name" value="DUF4378"/>
    <property type="match status" value="1"/>
</dbReference>